<evidence type="ECO:0000313" key="2">
    <source>
        <dbReference type="EMBL" id="SDF85529.1"/>
    </source>
</evidence>
<evidence type="ECO:0000313" key="3">
    <source>
        <dbReference type="Proteomes" id="UP000199708"/>
    </source>
</evidence>
<name>A0A1G7PIN5_9LACT</name>
<reference evidence="2 3" key="1">
    <citation type="submission" date="2016-10" db="EMBL/GenBank/DDBJ databases">
        <authorList>
            <person name="de Groot N.N."/>
        </authorList>
    </citation>
    <scope>NUCLEOTIDE SEQUENCE [LARGE SCALE GENOMIC DNA]</scope>
    <source>
        <strain evidence="2 3">ATCC BAA-466</strain>
    </source>
</reference>
<dbReference type="STRING" id="120956.SAMN05421791_101249"/>
<organism evidence="2 3">
    <name type="scientific">Facklamia miroungae</name>
    <dbReference type="NCBI Taxonomy" id="120956"/>
    <lineage>
        <taxon>Bacteria</taxon>
        <taxon>Bacillati</taxon>
        <taxon>Bacillota</taxon>
        <taxon>Bacilli</taxon>
        <taxon>Lactobacillales</taxon>
        <taxon>Aerococcaceae</taxon>
        <taxon>Facklamia</taxon>
    </lineage>
</organism>
<dbReference type="Proteomes" id="UP000199708">
    <property type="component" value="Unassembled WGS sequence"/>
</dbReference>
<feature type="transmembrane region" description="Helical" evidence="1">
    <location>
        <begin position="197"/>
        <end position="215"/>
    </location>
</feature>
<proteinExistence type="predicted"/>
<feature type="transmembrane region" description="Helical" evidence="1">
    <location>
        <begin position="175"/>
        <end position="191"/>
    </location>
</feature>
<gene>
    <name evidence="2" type="ORF">SAMN05421791_101249</name>
</gene>
<protein>
    <recommendedName>
        <fullName evidence="4">4-azaleucine resistance transporter AzlC</fullName>
    </recommendedName>
</protein>
<feature type="transmembrane region" description="Helical" evidence="1">
    <location>
        <begin position="68"/>
        <end position="89"/>
    </location>
</feature>
<feature type="transmembrane region" description="Helical" evidence="1">
    <location>
        <begin position="147"/>
        <end position="168"/>
    </location>
</feature>
<accession>A0A1G7PIN5</accession>
<keyword evidence="1" id="KW-0472">Membrane</keyword>
<sequence length="221" mass="23632">MGAYEKFTKSITNFGRLTMVLGVIAVLLPPLTMTFVFGYNPGIAAIIAGAISQMSVSGAFYLSEPLTYFPIVGTSGLYLTMLSGNGVNMKIPAAAISSEASGYKQGTDEGALMGTIGLAVSIYVAVFFVIFSTILGQTVITTLPADLAKFFELIIPGIYGAIFGQFMVKSYKTGLFALFISTVMIYIVQFIPGNPSFVITLTSIFTTILFARKQLEKGLLK</sequence>
<evidence type="ECO:0000256" key="1">
    <source>
        <dbReference type="SAM" id="Phobius"/>
    </source>
</evidence>
<evidence type="ECO:0008006" key="4">
    <source>
        <dbReference type="Google" id="ProtNLM"/>
    </source>
</evidence>
<dbReference type="RefSeq" id="WP_090288950.1">
    <property type="nucleotide sequence ID" value="NZ_FNCK01000001.1"/>
</dbReference>
<dbReference type="EMBL" id="FNCK01000001">
    <property type="protein sequence ID" value="SDF85529.1"/>
    <property type="molecule type" value="Genomic_DNA"/>
</dbReference>
<keyword evidence="3" id="KW-1185">Reference proteome</keyword>
<feature type="transmembrane region" description="Helical" evidence="1">
    <location>
        <begin position="14"/>
        <end position="36"/>
    </location>
</feature>
<dbReference type="OrthoDB" id="2052735at2"/>
<dbReference type="AlphaFoldDB" id="A0A1G7PIN5"/>
<keyword evidence="1" id="KW-1133">Transmembrane helix</keyword>
<keyword evidence="1" id="KW-0812">Transmembrane</keyword>
<feature type="transmembrane region" description="Helical" evidence="1">
    <location>
        <begin position="110"/>
        <end position="135"/>
    </location>
</feature>